<reference evidence="8 9" key="1">
    <citation type="submission" date="2021-03" db="EMBL/GenBank/DDBJ databases">
        <title>Thiomicrorhabdus sp.nov.,novel sulfur-oxidizing bacteria isolated from coastal sediment.</title>
        <authorList>
            <person name="Liu X."/>
        </authorList>
    </citation>
    <scope>NUCLEOTIDE SEQUENCE [LARGE SCALE GENOMIC DNA]</scope>
    <source>
        <strain evidence="8 9">6S2-11</strain>
    </source>
</reference>
<dbReference type="PANTHER" id="PTHR30026:SF21">
    <property type="entry name" value="SLR1270 PROTEIN"/>
    <property type="match status" value="1"/>
</dbReference>
<dbReference type="InterPro" id="IPR051906">
    <property type="entry name" value="TolC-like"/>
</dbReference>
<evidence type="ECO:0000256" key="6">
    <source>
        <dbReference type="ARBA" id="ARBA00023136"/>
    </source>
</evidence>
<keyword evidence="9" id="KW-1185">Reference proteome</keyword>
<dbReference type="EMBL" id="JAGETV010000015">
    <property type="protein sequence ID" value="MBO1927690.1"/>
    <property type="molecule type" value="Genomic_DNA"/>
</dbReference>
<name>A0ABS3Q5T1_9GAMM</name>
<evidence type="ECO:0000256" key="5">
    <source>
        <dbReference type="ARBA" id="ARBA00022692"/>
    </source>
</evidence>
<gene>
    <name evidence="8" type="ORF">J3998_08890</name>
</gene>
<dbReference type="SUPFAM" id="SSF56954">
    <property type="entry name" value="Outer membrane efflux proteins (OEP)"/>
    <property type="match status" value="1"/>
</dbReference>
<evidence type="ECO:0000256" key="1">
    <source>
        <dbReference type="ARBA" id="ARBA00004442"/>
    </source>
</evidence>
<evidence type="ECO:0000313" key="8">
    <source>
        <dbReference type="EMBL" id="MBO1927690.1"/>
    </source>
</evidence>
<keyword evidence="3" id="KW-0813">Transport</keyword>
<keyword evidence="4" id="KW-1134">Transmembrane beta strand</keyword>
<evidence type="ECO:0000256" key="2">
    <source>
        <dbReference type="ARBA" id="ARBA00007613"/>
    </source>
</evidence>
<protein>
    <submittedName>
        <fullName evidence="8">TolC family protein</fullName>
    </submittedName>
</protein>
<dbReference type="Pfam" id="PF02321">
    <property type="entry name" value="OEP"/>
    <property type="match status" value="2"/>
</dbReference>
<accession>A0ABS3Q5T1</accession>
<evidence type="ECO:0000256" key="7">
    <source>
        <dbReference type="ARBA" id="ARBA00023237"/>
    </source>
</evidence>
<dbReference type="RefSeq" id="WP_208150300.1">
    <property type="nucleotide sequence ID" value="NZ_JAGETV010000015.1"/>
</dbReference>
<comment type="similarity">
    <text evidence="2">Belongs to the outer membrane factor (OMF) (TC 1.B.17) family.</text>
</comment>
<keyword evidence="6" id="KW-0472">Membrane</keyword>
<dbReference type="PANTHER" id="PTHR30026">
    <property type="entry name" value="OUTER MEMBRANE PROTEIN TOLC"/>
    <property type="match status" value="1"/>
</dbReference>
<dbReference type="Gene3D" id="1.20.1600.10">
    <property type="entry name" value="Outer membrane efflux proteins (OEP)"/>
    <property type="match status" value="1"/>
</dbReference>
<evidence type="ECO:0000313" key="9">
    <source>
        <dbReference type="Proteomes" id="UP000664835"/>
    </source>
</evidence>
<comment type="subcellular location">
    <subcellularLocation>
        <location evidence="1">Cell outer membrane</location>
    </subcellularLocation>
</comment>
<evidence type="ECO:0000256" key="3">
    <source>
        <dbReference type="ARBA" id="ARBA00022448"/>
    </source>
</evidence>
<evidence type="ECO:0000256" key="4">
    <source>
        <dbReference type="ARBA" id="ARBA00022452"/>
    </source>
</evidence>
<organism evidence="8 9">
    <name type="scientific">Thiomicrorhabdus marina</name>
    <dbReference type="NCBI Taxonomy" id="2818442"/>
    <lineage>
        <taxon>Bacteria</taxon>
        <taxon>Pseudomonadati</taxon>
        <taxon>Pseudomonadota</taxon>
        <taxon>Gammaproteobacteria</taxon>
        <taxon>Thiotrichales</taxon>
        <taxon>Piscirickettsiaceae</taxon>
        <taxon>Thiomicrorhabdus</taxon>
    </lineage>
</organism>
<keyword evidence="5" id="KW-0812">Transmembrane</keyword>
<sequence>MSKWKHFSKYSGIALIVATTLPITSYAKTYTFPEAVQEVISANPEMKVAKARMMQAQSALGKAKASEMPQINFSVTGSYSNNALNVFGMKLQQRQAALSDFGFDGATAAAFGSGDYTHQPDALNNPGSHSDMNTRIEVLYPVYNGGKVESYQNQAREMIDAAGNGEVAVEQYLTFGVYQAYEAVHAARSFIRVAEQAKKTAEEFVRTTENLVRQGVLVRSELLSARVNASAADVALAQAKGKEHMALDGLRILMGLGAEVEIDVAERLDIVLPKSDLQAIIEDAVNNNPQLVAQRKQATSSMFAVDAARADEKPSFNLMARQDWNDDSVGFDSSSYTVAGVFSWKVSDFGLTENSVKMAQAEAEQKQAETASMENEVKFEIMQAWRRLGVAKEQVASSKLTVEQAEEAQLLVQKRYENGVATFTELLAAQTQLDKARAELVASEFEVNVQKAKLRLAAGSMDVKQL</sequence>
<dbReference type="InterPro" id="IPR003423">
    <property type="entry name" value="OMP_efflux"/>
</dbReference>
<keyword evidence="7" id="KW-0998">Cell outer membrane</keyword>
<dbReference type="Proteomes" id="UP000664835">
    <property type="component" value="Unassembled WGS sequence"/>
</dbReference>
<proteinExistence type="inferred from homology"/>
<comment type="caution">
    <text evidence="8">The sequence shown here is derived from an EMBL/GenBank/DDBJ whole genome shotgun (WGS) entry which is preliminary data.</text>
</comment>